<accession>A0A9P0VMS9</accession>
<feature type="transmembrane region" description="Helical" evidence="1">
    <location>
        <begin position="73"/>
        <end position="100"/>
    </location>
</feature>
<gene>
    <name evidence="3" type="ORF">CEURO_LOCUS20838</name>
    <name evidence="2" type="ORF">CEURO_LOCUS334</name>
</gene>
<proteinExistence type="predicted"/>
<keyword evidence="4" id="KW-1185">Reference proteome</keyword>
<dbReference type="AlphaFoldDB" id="A0A9P0VMS9"/>
<reference evidence="2" key="1">
    <citation type="submission" date="2022-07" db="EMBL/GenBank/DDBJ databases">
        <authorList>
            <person name="Macas J."/>
            <person name="Novak P."/>
            <person name="Neumann P."/>
        </authorList>
    </citation>
    <scope>NUCLEOTIDE SEQUENCE</scope>
</reference>
<keyword evidence="1" id="KW-0812">Transmembrane</keyword>
<organism evidence="2 4">
    <name type="scientific">Cuscuta europaea</name>
    <name type="common">European dodder</name>
    <dbReference type="NCBI Taxonomy" id="41803"/>
    <lineage>
        <taxon>Eukaryota</taxon>
        <taxon>Viridiplantae</taxon>
        <taxon>Streptophyta</taxon>
        <taxon>Embryophyta</taxon>
        <taxon>Tracheophyta</taxon>
        <taxon>Spermatophyta</taxon>
        <taxon>Magnoliopsida</taxon>
        <taxon>eudicotyledons</taxon>
        <taxon>Gunneridae</taxon>
        <taxon>Pentapetalae</taxon>
        <taxon>asterids</taxon>
        <taxon>lamiids</taxon>
        <taxon>Solanales</taxon>
        <taxon>Convolvulaceae</taxon>
        <taxon>Cuscuteae</taxon>
        <taxon>Cuscuta</taxon>
        <taxon>Cuscuta subgen. Cuscuta</taxon>
    </lineage>
</organism>
<dbReference type="EMBL" id="CAMAPE010000068">
    <property type="protein sequence ID" value="CAH9115542.1"/>
    <property type="molecule type" value="Genomic_DNA"/>
</dbReference>
<name>A0A9P0VMS9_CUSEU</name>
<dbReference type="Proteomes" id="UP001152484">
    <property type="component" value="Unassembled WGS sequence"/>
</dbReference>
<evidence type="ECO:0000313" key="2">
    <source>
        <dbReference type="EMBL" id="CAH9052373.1"/>
    </source>
</evidence>
<evidence type="ECO:0008006" key="5">
    <source>
        <dbReference type="Google" id="ProtNLM"/>
    </source>
</evidence>
<dbReference type="EMBL" id="CAMAPE010000002">
    <property type="protein sequence ID" value="CAH9052373.1"/>
    <property type="molecule type" value="Genomic_DNA"/>
</dbReference>
<evidence type="ECO:0000313" key="4">
    <source>
        <dbReference type="Proteomes" id="UP001152484"/>
    </source>
</evidence>
<keyword evidence="1" id="KW-1133">Transmembrane helix</keyword>
<keyword evidence="1" id="KW-0472">Membrane</keyword>
<comment type="caution">
    <text evidence="2">The sequence shown here is derived from an EMBL/GenBank/DDBJ whole genome shotgun (WGS) entry which is preliminary data.</text>
</comment>
<protein>
    <recommendedName>
        <fullName evidence="5">Transmembrane protein</fullName>
    </recommendedName>
</protein>
<evidence type="ECO:0000313" key="3">
    <source>
        <dbReference type="EMBL" id="CAH9115542.1"/>
    </source>
</evidence>
<sequence>MNEHGVAGCGFRPAFLPFRPAAISSLCKELPLPCCQELRVSIFFSPTADLLLLFPANDFAPHPISLQLVDCSFLFLLFCFELAVVMCCFFFWLPTCLLFLRLITS</sequence>
<evidence type="ECO:0000256" key="1">
    <source>
        <dbReference type="SAM" id="Phobius"/>
    </source>
</evidence>